<evidence type="ECO:0000313" key="3">
    <source>
        <dbReference type="Proteomes" id="UP000677082"/>
    </source>
</evidence>
<accession>A0A919T893</accession>
<keyword evidence="1" id="KW-0472">Membrane</keyword>
<dbReference type="EMBL" id="BOQN01000038">
    <property type="protein sequence ID" value="GIM90840.1"/>
    <property type="molecule type" value="Genomic_DNA"/>
</dbReference>
<keyword evidence="1" id="KW-1133">Transmembrane helix</keyword>
<dbReference type="Proteomes" id="UP000677082">
    <property type="component" value="Unassembled WGS sequence"/>
</dbReference>
<dbReference type="AlphaFoldDB" id="A0A919T893"/>
<reference evidence="2 3" key="1">
    <citation type="submission" date="2021-03" db="EMBL/GenBank/DDBJ databases">
        <title>Whole genome shotgun sequence of Actinoplanes toevensis NBRC 105298.</title>
        <authorList>
            <person name="Komaki H."/>
            <person name="Tamura T."/>
        </authorList>
    </citation>
    <scope>NUCLEOTIDE SEQUENCE [LARGE SCALE GENOMIC DNA]</scope>
    <source>
        <strain evidence="2 3">NBRC 105298</strain>
    </source>
</reference>
<organism evidence="2 3">
    <name type="scientific">Paractinoplanes toevensis</name>
    <dbReference type="NCBI Taxonomy" id="571911"/>
    <lineage>
        <taxon>Bacteria</taxon>
        <taxon>Bacillati</taxon>
        <taxon>Actinomycetota</taxon>
        <taxon>Actinomycetes</taxon>
        <taxon>Micromonosporales</taxon>
        <taxon>Micromonosporaceae</taxon>
        <taxon>Paractinoplanes</taxon>
    </lineage>
</organism>
<evidence type="ECO:0000256" key="1">
    <source>
        <dbReference type="SAM" id="Phobius"/>
    </source>
</evidence>
<name>A0A919T893_9ACTN</name>
<proteinExistence type="predicted"/>
<protein>
    <submittedName>
        <fullName evidence="2">Uncharacterized protein</fullName>
    </submittedName>
</protein>
<gene>
    <name evidence="2" type="ORF">Ato02nite_026330</name>
</gene>
<dbReference type="SUPFAM" id="SSF63829">
    <property type="entry name" value="Calcium-dependent phosphotriesterase"/>
    <property type="match status" value="1"/>
</dbReference>
<keyword evidence="3" id="KW-1185">Reference proteome</keyword>
<keyword evidence="1" id="KW-0812">Transmembrane</keyword>
<sequence>MRAEAISAPGYSGGLGDVYRRARRRRNRQVAGAFAAVLALAGAGFLLRPETRHVAVVPPVAPSVSAPAVVPAQRLLMLDGPGIYHVTGGPQVQLGASEFGELTVSRGFAIHRVTGADSWDRYVGLRDGRIVALGPHGPTPGTDVTGPDINLVVTRADGRIEVKRNVRHPGESVALVAADSTSAYLWRPAGLVQHDLGSGSEHVLVERDRLGVPSTLDGAADLVGRRFVVSLASAPCSLRWLFDEGTTVTMPLRGVPCAHVNGLRLSPDATRIAVAYRTTDLTVGLAVLRLSDGAVLADRKFARPPSGKSSMPVGLAWQDDSTLLAAILPVGTGGTQKVNLLTVAVSP</sequence>
<evidence type="ECO:0000313" key="2">
    <source>
        <dbReference type="EMBL" id="GIM90840.1"/>
    </source>
</evidence>
<comment type="caution">
    <text evidence="2">The sequence shown here is derived from an EMBL/GenBank/DDBJ whole genome shotgun (WGS) entry which is preliminary data.</text>
</comment>
<feature type="transmembrane region" description="Helical" evidence="1">
    <location>
        <begin position="30"/>
        <end position="47"/>
    </location>
</feature>